<feature type="compositionally biased region" description="Polar residues" evidence="4">
    <location>
        <begin position="502"/>
        <end position="525"/>
    </location>
</feature>
<feature type="region of interest" description="Disordered" evidence="4">
    <location>
        <begin position="502"/>
        <end position="566"/>
    </location>
</feature>
<evidence type="ECO:0000256" key="1">
    <source>
        <dbReference type="ARBA" id="ARBA00004123"/>
    </source>
</evidence>
<feature type="compositionally biased region" description="Basic residues" evidence="4">
    <location>
        <begin position="532"/>
        <end position="544"/>
    </location>
</feature>
<feature type="region of interest" description="Disordered" evidence="4">
    <location>
        <begin position="91"/>
        <end position="110"/>
    </location>
</feature>
<feature type="compositionally biased region" description="Basic and acidic residues" evidence="4">
    <location>
        <begin position="91"/>
        <end position="107"/>
    </location>
</feature>
<sequence>MVNEEARDSDVIDPLAAYSGINLFPSTFGILPDHSKPHDLGTGLDDIHKHLKSMVSRSPSKLIEQARAILDGNSNVMHSEIATFLVHDDENKETTAKVEENPQERRPALNRKRARFSLKPDTRQPAVNLEATFNIKQLKDPEEFFLAFERLENAKIEIQKQTRGVLKDLNQQNPSTNTRHRRPGILGRSVRYKHQYSSITSEDDQNVEPSQVTFESASITKSENKVNRILDELLSANCEDLEGDRAINKLQECLQIKPINLEKLCLPDLQAIQTVNLKSSRGNAPKRSLISVDNQLQRIETSKFKQDDESSVHLLSTPSSMKSPLASVLALNRQILLSNSSSDPFSAHDIDKSPARNPSFSEHINHLSDIVDIAKQSSVSKLKSPLTKDGEAVPNGIRSPKCPIGDVDSMSKISLANVLNVPEVGGNAALNGSHASMEAKEISGSDTEVEVNKKLSCLGAKADGLANASNALDDEMEDHDELASEQLNTSKVDATKEYPFGIQSQLDQSTATSTDNNVDGVSRSSGTDHHDKVKPKSHANKQRKDKNISRRQSLAGAGTKWESGVRRSTRFKTRPLEYWKGERLLYGRVHQSLATVIGMKYVSPAKGNGQPTLKVKSLVSNKYKELVEFAALH</sequence>
<dbReference type="GO" id="GO:0051315">
    <property type="term" value="P:attachment of mitotic spindle microtubules to kinetochore"/>
    <property type="evidence" value="ECO:0007669"/>
    <property type="project" value="TreeGrafter"/>
</dbReference>
<dbReference type="GO" id="GO:0000776">
    <property type="term" value="C:kinetochore"/>
    <property type="evidence" value="ECO:0007669"/>
    <property type="project" value="InterPro"/>
</dbReference>
<organism evidence="5 6">
    <name type="scientific">Momordica charantia</name>
    <name type="common">Bitter gourd</name>
    <name type="synonym">Balsam pear</name>
    <dbReference type="NCBI Taxonomy" id="3673"/>
    <lineage>
        <taxon>Eukaryota</taxon>
        <taxon>Viridiplantae</taxon>
        <taxon>Streptophyta</taxon>
        <taxon>Embryophyta</taxon>
        <taxon>Tracheophyta</taxon>
        <taxon>Spermatophyta</taxon>
        <taxon>Magnoliopsida</taxon>
        <taxon>eudicotyledons</taxon>
        <taxon>Gunneridae</taxon>
        <taxon>Pentapetalae</taxon>
        <taxon>rosids</taxon>
        <taxon>fabids</taxon>
        <taxon>Cucurbitales</taxon>
        <taxon>Cucurbitaceae</taxon>
        <taxon>Momordiceae</taxon>
        <taxon>Momordica</taxon>
    </lineage>
</organism>
<dbReference type="PANTHER" id="PTHR16684">
    <property type="entry name" value="CENTROMERE PROTEIN C"/>
    <property type="match status" value="1"/>
</dbReference>
<keyword evidence="5" id="KW-1185">Reference proteome</keyword>
<dbReference type="AlphaFoldDB" id="A0A6J1DML8"/>
<dbReference type="GeneID" id="111021402"/>
<proteinExistence type="inferred from homology"/>
<dbReference type="GO" id="GO:0051455">
    <property type="term" value="P:spindle attachment to meiosis I kinetochore"/>
    <property type="evidence" value="ECO:0007669"/>
    <property type="project" value="TreeGrafter"/>
</dbReference>
<dbReference type="GO" id="GO:0051382">
    <property type="term" value="P:kinetochore assembly"/>
    <property type="evidence" value="ECO:0007669"/>
    <property type="project" value="InterPro"/>
</dbReference>
<evidence type="ECO:0000256" key="2">
    <source>
        <dbReference type="ARBA" id="ARBA00010291"/>
    </source>
</evidence>
<evidence type="ECO:0000256" key="3">
    <source>
        <dbReference type="ARBA" id="ARBA00023242"/>
    </source>
</evidence>
<dbReference type="PANTHER" id="PTHR16684:SF11">
    <property type="entry name" value="CENTROMERE PROTEIN C"/>
    <property type="match status" value="1"/>
</dbReference>
<reference evidence="6" key="1">
    <citation type="submission" date="2025-08" db="UniProtKB">
        <authorList>
            <consortium name="RefSeq"/>
        </authorList>
    </citation>
    <scope>IDENTIFICATION</scope>
    <source>
        <strain evidence="6">OHB3-1</strain>
    </source>
</reference>
<protein>
    <submittedName>
        <fullName evidence="6">Centromere protein C isoform X3</fullName>
    </submittedName>
</protein>
<dbReference type="Proteomes" id="UP000504603">
    <property type="component" value="Unplaced"/>
</dbReference>
<accession>A0A6J1DML8</accession>
<comment type="similarity">
    <text evidence="2">Belongs to the CENP-C/MIF2 family.</text>
</comment>
<dbReference type="InterPro" id="IPR028386">
    <property type="entry name" value="CENP-C/Mif2/cnp3"/>
</dbReference>
<keyword evidence="3" id="KW-0539">Nucleus</keyword>
<comment type="subcellular location">
    <subcellularLocation>
        <location evidence="1">Nucleus</location>
    </subcellularLocation>
</comment>
<name>A0A6J1DML8_MOMCH</name>
<dbReference type="RefSeq" id="XP_022154071.1">
    <property type="nucleotide sequence ID" value="XM_022298379.1"/>
</dbReference>
<gene>
    <name evidence="6" type="primary">LOC111021402</name>
</gene>
<evidence type="ECO:0000313" key="5">
    <source>
        <dbReference type="Proteomes" id="UP000504603"/>
    </source>
</evidence>
<dbReference type="GO" id="GO:0019237">
    <property type="term" value="F:centromeric DNA binding"/>
    <property type="evidence" value="ECO:0007669"/>
    <property type="project" value="InterPro"/>
</dbReference>
<evidence type="ECO:0000256" key="4">
    <source>
        <dbReference type="SAM" id="MobiDB-lite"/>
    </source>
</evidence>
<evidence type="ECO:0000313" key="6">
    <source>
        <dbReference type="RefSeq" id="XP_022154071.1"/>
    </source>
</evidence>
<dbReference type="GO" id="GO:0005634">
    <property type="term" value="C:nucleus"/>
    <property type="evidence" value="ECO:0007669"/>
    <property type="project" value="UniProtKB-SubCell"/>
</dbReference>